<dbReference type="EMBL" id="CM042025">
    <property type="protein sequence ID" value="KAI3805987.1"/>
    <property type="molecule type" value="Genomic_DNA"/>
</dbReference>
<evidence type="ECO:0000313" key="2">
    <source>
        <dbReference type="Proteomes" id="UP001056120"/>
    </source>
</evidence>
<sequence>MPIHREAMEGGGTSEMEFTDVEIAADSIDASVMFHLVMDILGFVLFMHQQIPSILQDLSLEFDAVNTEYKDLEVVIAQTEMKASQRRVQMGKKREVKHVIRRLEKLMKTIANTQTALQLVFSEIPHVEAVILALGASPVRPRHVYELCFSHGKDVVSDACDFTKTRVAEGISRKVIRTLVSKGAGSESYEGPSKLFLLVKAPSFNMPLHFLPKRDFRYNKKIVPMRLRIKCRNQDRVIHSLNCDTQPANPSDMLDSTSNDYIWFQCQHVIKGLACKASPEE</sequence>
<reference evidence="1 2" key="2">
    <citation type="journal article" date="2022" name="Mol. Ecol. Resour.">
        <title>The genomes of chicory, endive, great burdock and yacon provide insights into Asteraceae paleo-polyploidization history and plant inulin production.</title>
        <authorList>
            <person name="Fan W."/>
            <person name="Wang S."/>
            <person name="Wang H."/>
            <person name="Wang A."/>
            <person name="Jiang F."/>
            <person name="Liu H."/>
            <person name="Zhao H."/>
            <person name="Xu D."/>
            <person name="Zhang Y."/>
        </authorList>
    </citation>
    <scope>NUCLEOTIDE SEQUENCE [LARGE SCALE GENOMIC DNA]</scope>
    <source>
        <strain evidence="2">cv. Yunnan</strain>
        <tissue evidence="1">Leaves</tissue>
    </source>
</reference>
<comment type="caution">
    <text evidence="1">The sequence shown here is derived from an EMBL/GenBank/DDBJ whole genome shotgun (WGS) entry which is preliminary data.</text>
</comment>
<evidence type="ECO:0000313" key="1">
    <source>
        <dbReference type="EMBL" id="KAI3805987.1"/>
    </source>
</evidence>
<accession>A0ACB9ID38</accession>
<gene>
    <name evidence="1" type="ORF">L1987_21875</name>
</gene>
<organism evidence="1 2">
    <name type="scientific">Smallanthus sonchifolius</name>
    <dbReference type="NCBI Taxonomy" id="185202"/>
    <lineage>
        <taxon>Eukaryota</taxon>
        <taxon>Viridiplantae</taxon>
        <taxon>Streptophyta</taxon>
        <taxon>Embryophyta</taxon>
        <taxon>Tracheophyta</taxon>
        <taxon>Spermatophyta</taxon>
        <taxon>Magnoliopsida</taxon>
        <taxon>eudicotyledons</taxon>
        <taxon>Gunneridae</taxon>
        <taxon>Pentapetalae</taxon>
        <taxon>asterids</taxon>
        <taxon>campanulids</taxon>
        <taxon>Asterales</taxon>
        <taxon>Asteraceae</taxon>
        <taxon>Asteroideae</taxon>
        <taxon>Heliantheae alliance</taxon>
        <taxon>Millerieae</taxon>
        <taxon>Smallanthus</taxon>
    </lineage>
</organism>
<keyword evidence="2" id="KW-1185">Reference proteome</keyword>
<name>A0ACB9ID38_9ASTR</name>
<reference evidence="2" key="1">
    <citation type="journal article" date="2022" name="Mol. Ecol. Resour.">
        <title>The genomes of chicory, endive, great burdock and yacon provide insights into Asteraceae palaeo-polyploidization history and plant inulin production.</title>
        <authorList>
            <person name="Fan W."/>
            <person name="Wang S."/>
            <person name="Wang H."/>
            <person name="Wang A."/>
            <person name="Jiang F."/>
            <person name="Liu H."/>
            <person name="Zhao H."/>
            <person name="Xu D."/>
            <person name="Zhang Y."/>
        </authorList>
    </citation>
    <scope>NUCLEOTIDE SEQUENCE [LARGE SCALE GENOMIC DNA]</scope>
    <source>
        <strain evidence="2">cv. Yunnan</strain>
    </source>
</reference>
<proteinExistence type="predicted"/>
<protein>
    <submittedName>
        <fullName evidence="1">Uncharacterized protein</fullName>
    </submittedName>
</protein>
<dbReference type="Proteomes" id="UP001056120">
    <property type="component" value="Linkage Group LG08"/>
</dbReference>